<proteinExistence type="predicted"/>
<dbReference type="AlphaFoldDB" id="A0A6G1BR57"/>
<accession>A0A6G1BR57</accession>
<reference evidence="1 2" key="1">
    <citation type="submission" date="2019-11" db="EMBL/GenBank/DDBJ databases">
        <title>Whole genome sequence of Oryza granulata.</title>
        <authorList>
            <person name="Li W."/>
        </authorList>
    </citation>
    <scope>NUCLEOTIDE SEQUENCE [LARGE SCALE GENOMIC DNA]</scope>
    <source>
        <strain evidence="2">cv. Menghai</strain>
        <tissue evidence="1">Leaf</tissue>
    </source>
</reference>
<sequence length="70" mass="6803">MTARAAVALGLGLAGSGCALGAMVTMMVATGGSRRRNVVHSGGGQIQAAGEVVHGHDLDFGGGDGRIQAV</sequence>
<dbReference type="PROSITE" id="PS51257">
    <property type="entry name" value="PROKAR_LIPOPROTEIN"/>
    <property type="match status" value="1"/>
</dbReference>
<dbReference type="EMBL" id="SPHZ02000011">
    <property type="protein sequence ID" value="KAF0890247.1"/>
    <property type="molecule type" value="Genomic_DNA"/>
</dbReference>
<name>A0A6G1BR57_9ORYZ</name>
<gene>
    <name evidence="1" type="ORF">E2562_002664</name>
</gene>
<evidence type="ECO:0000313" key="1">
    <source>
        <dbReference type="EMBL" id="KAF0890247.1"/>
    </source>
</evidence>
<dbReference type="Proteomes" id="UP000479710">
    <property type="component" value="Unassembled WGS sequence"/>
</dbReference>
<organism evidence="1 2">
    <name type="scientific">Oryza meyeriana var. granulata</name>
    <dbReference type="NCBI Taxonomy" id="110450"/>
    <lineage>
        <taxon>Eukaryota</taxon>
        <taxon>Viridiplantae</taxon>
        <taxon>Streptophyta</taxon>
        <taxon>Embryophyta</taxon>
        <taxon>Tracheophyta</taxon>
        <taxon>Spermatophyta</taxon>
        <taxon>Magnoliopsida</taxon>
        <taxon>Liliopsida</taxon>
        <taxon>Poales</taxon>
        <taxon>Poaceae</taxon>
        <taxon>BOP clade</taxon>
        <taxon>Oryzoideae</taxon>
        <taxon>Oryzeae</taxon>
        <taxon>Oryzinae</taxon>
        <taxon>Oryza</taxon>
        <taxon>Oryza meyeriana</taxon>
    </lineage>
</organism>
<protein>
    <submittedName>
        <fullName evidence="1">Uncharacterized protein</fullName>
    </submittedName>
</protein>
<keyword evidence="2" id="KW-1185">Reference proteome</keyword>
<comment type="caution">
    <text evidence="1">The sequence shown here is derived from an EMBL/GenBank/DDBJ whole genome shotgun (WGS) entry which is preliminary data.</text>
</comment>
<evidence type="ECO:0000313" key="2">
    <source>
        <dbReference type="Proteomes" id="UP000479710"/>
    </source>
</evidence>